<name>A0A5J5GES5_9RHOB</name>
<sequence>MSRRMRILAPLIGALTLSACGSGNEENLSVIRSLRDAIFNQGESGAAARPQFSRQAIEESGQDFILAGVPSRGALALLQQAGTNRGAETWVAEDGVSATYRNGILIATKGLGPDLMAADVSGTVAALRQGGGTAVRTHEYLDGNDQIIRYRYECAVQSAGSERITIYERSYDTVKYEESCESGLQRFTNTFWVGQDGVVWKSRQLISPPVGYLDSERL</sequence>
<keyword evidence="2" id="KW-1185">Reference proteome</keyword>
<dbReference type="Proteomes" id="UP000326554">
    <property type="component" value="Unassembled WGS sequence"/>
</dbReference>
<dbReference type="InterPro" id="IPR021308">
    <property type="entry name" value="GfcB"/>
</dbReference>
<dbReference type="InterPro" id="IPR023373">
    <property type="entry name" value="YmcC_sf"/>
</dbReference>
<dbReference type="EMBL" id="VYQE01000005">
    <property type="protein sequence ID" value="KAA9005984.1"/>
    <property type="molecule type" value="Genomic_DNA"/>
</dbReference>
<comment type="caution">
    <text evidence="1">The sequence shown here is derived from an EMBL/GenBank/DDBJ whole genome shotgun (WGS) entry which is preliminary data.</text>
</comment>
<dbReference type="PROSITE" id="PS51257">
    <property type="entry name" value="PROKAR_LIPOPROTEIN"/>
    <property type="match status" value="1"/>
</dbReference>
<keyword evidence="1" id="KW-0449">Lipoprotein</keyword>
<evidence type="ECO:0000313" key="2">
    <source>
        <dbReference type="Proteomes" id="UP000326554"/>
    </source>
</evidence>
<dbReference type="Gene3D" id="2.40.360.10">
    <property type="entry name" value="YmcC-like"/>
    <property type="match status" value="1"/>
</dbReference>
<protein>
    <submittedName>
        <fullName evidence="1">YjbF family lipoprotein</fullName>
    </submittedName>
</protein>
<gene>
    <name evidence="1" type="ORF">F3S47_15630</name>
</gene>
<accession>A0A5J5GES5</accession>
<reference evidence="1 2" key="1">
    <citation type="submission" date="2019-09" db="EMBL/GenBank/DDBJ databases">
        <authorList>
            <person name="Park J.-S."/>
            <person name="Choi H.-J."/>
        </authorList>
    </citation>
    <scope>NUCLEOTIDE SEQUENCE [LARGE SCALE GENOMIC DNA]</scope>
    <source>
        <strain evidence="1 2">176SS1-4</strain>
    </source>
</reference>
<dbReference type="AlphaFoldDB" id="A0A5J5GES5"/>
<proteinExistence type="predicted"/>
<dbReference type="Pfam" id="PF11102">
    <property type="entry name" value="YjbF"/>
    <property type="match status" value="1"/>
</dbReference>
<evidence type="ECO:0000313" key="1">
    <source>
        <dbReference type="EMBL" id="KAA9005984.1"/>
    </source>
</evidence>
<dbReference type="SUPFAM" id="SSF159270">
    <property type="entry name" value="YmcC-like"/>
    <property type="match status" value="1"/>
</dbReference>
<organism evidence="1 2">
    <name type="scientific">Histidinibacterium aquaticum</name>
    <dbReference type="NCBI Taxonomy" id="2613962"/>
    <lineage>
        <taxon>Bacteria</taxon>
        <taxon>Pseudomonadati</taxon>
        <taxon>Pseudomonadota</taxon>
        <taxon>Alphaproteobacteria</taxon>
        <taxon>Rhodobacterales</taxon>
        <taxon>Paracoccaceae</taxon>
        <taxon>Histidinibacterium</taxon>
    </lineage>
</organism>